<sequence>MRCDILASAGLSRNRFEKLRKHLHTVDVNYPDATDHLGKVRPLLDIFERKCKSLVAGKYLCIDEQMVPLVLDWCPTADGALGVGTNSALGARDGARLYSEPLRACKHLGRSHWHLRGEGLHCHHCRFQNTRGWQKIDLSRVEGLISWDISHFTTKRGKEDSRWKAAQEEPT</sequence>
<evidence type="ECO:0000313" key="3">
    <source>
        <dbReference type="Proteomes" id="UP000821866"/>
    </source>
</evidence>
<dbReference type="AlphaFoldDB" id="A0A9J6DZK1"/>
<reference evidence="2" key="2">
    <citation type="submission" date="2021-09" db="EMBL/GenBank/DDBJ databases">
        <authorList>
            <person name="Jia N."/>
            <person name="Wang J."/>
            <person name="Shi W."/>
            <person name="Du L."/>
            <person name="Sun Y."/>
            <person name="Zhan W."/>
            <person name="Jiang J."/>
            <person name="Wang Q."/>
            <person name="Zhang B."/>
            <person name="Ji P."/>
            <person name="Sakyi L.B."/>
            <person name="Cui X."/>
            <person name="Yuan T."/>
            <person name="Jiang B."/>
            <person name="Yang W."/>
            <person name="Lam T.T.-Y."/>
            <person name="Chang Q."/>
            <person name="Ding S."/>
            <person name="Wang X."/>
            <person name="Zhu J."/>
            <person name="Ruan X."/>
            <person name="Zhao L."/>
            <person name="Wei J."/>
            <person name="Que T."/>
            <person name="Du C."/>
            <person name="Cheng J."/>
            <person name="Dai P."/>
            <person name="Han X."/>
            <person name="Huang E."/>
            <person name="Gao Y."/>
            <person name="Liu J."/>
            <person name="Shao H."/>
            <person name="Ye R."/>
            <person name="Li L."/>
            <person name="Wei W."/>
            <person name="Wang X."/>
            <person name="Wang C."/>
            <person name="Huo Q."/>
            <person name="Li W."/>
            <person name="Guo W."/>
            <person name="Chen H."/>
            <person name="Chen S."/>
            <person name="Zhou L."/>
            <person name="Zhou L."/>
            <person name="Ni X."/>
            <person name="Tian J."/>
            <person name="Zhou Y."/>
            <person name="Sheng Y."/>
            <person name="Liu T."/>
            <person name="Pan Y."/>
            <person name="Xia L."/>
            <person name="Li J."/>
            <person name="Zhao F."/>
            <person name="Cao W."/>
        </authorList>
    </citation>
    <scope>NUCLEOTIDE SEQUENCE</scope>
    <source>
        <strain evidence="2">Rmic-2018</strain>
        <tissue evidence="2">Larvae</tissue>
    </source>
</reference>
<name>A0A9J6DZK1_RHIMP</name>
<organism evidence="2 3">
    <name type="scientific">Rhipicephalus microplus</name>
    <name type="common">Cattle tick</name>
    <name type="synonym">Boophilus microplus</name>
    <dbReference type="NCBI Taxonomy" id="6941"/>
    <lineage>
        <taxon>Eukaryota</taxon>
        <taxon>Metazoa</taxon>
        <taxon>Ecdysozoa</taxon>
        <taxon>Arthropoda</taxon>
        <taxon>Chelicerata</taxon>
        <taxon>Arachnida</taxon>
        <taxon>Acari</taxon>
        <taxon>Parasitiformes</taxon>
        <taxon>Ixodida</taxon>
        <taxon>Ixodoidea</taxon>
        <taxon>Ixodidae</taxon>
        <taxon>Rhipicephalinae</taxon>
        <taxon>Rhipicephalus</taxon>
        <taxon>Boophilus</taxon>
    </lineage>
</organism>
<comment type="caution">
    <text evidence="2">The sequence shown here is derived from an EMBL/GenBank/DDBJ whole genome shotgun (WGS) entry which is preliminary data.</text>
</comment>
<evidence type="ECO:0000313" key="2">
    <source>
        <dbReference type="EMBL" id="KAH8027486.1"/>
    </source>
</evidence>
<protein>
    <recommendedName>
        <fullName evidence="1">PiggyBac transposable element-derived protein domain-containing protein</fullName>
    </recommendedName>
</protein>
<accession>A0A9J6DZK1</accession>
<dbReference type="Proteomes" id="UP000821866">
    <property type="component" value="Chromosome 4"/>
</dbReference>
<dbReference type="Pfam" id="PF13843">
    <property type="entry name" value="DDE_Tnp_1_7"/>
    <property type="match status" value="1"/>
</dbReference>
<proteinExistence type="predicted"/>
<evidence type="ECO:0000259" key="1">
    <source>
        <dbReference type="Pfam" id="PF13843"/>
    </source>
</evidence>
<dbReference type="EMBL" id="JABSTU010000006">
    <property type="protein sequence ID" value="KAH8027486.1"/>
    <property type="molecule type" value="Genomic_DNA"/>
</dbReference>
<reference evidence="2" key="1">
    <citation type="journal article" date="2020" name="Cell">
        <title>Large-Scale Comparative Analyses of Tick Genomes Elucidate Their Genetic Diversity and Vector Capacities.</title>
        <authorList>
            <consortium name="Tick Genome and Microbiome Consortium (TIGMIC)"/>
            <person name="Jia N."/>
            <person name="Wang J."/>
            <person name="Shi W."/>
            <person name="Du L."/>
            <person name="Sun Y."/>
            <person name="Zhan W."/>
            <person name="Jiang J.F."/>
            <person name="Wang Q."/>
            <person name="Zhang B."/>
            <person name="Ji P."/>
            <person name="Bell-Sakyi L."/>
            <person name="Cui X.M."/>
            <person name="Yuan T.T."/>
            <person name="Jiang B.G."/>
            <person name="Yang W.F."/>
            <person name="Lam T.T."/>
            <person name="Chang Q.C."/>
            <person name="Ding S.J."/>
            <person name="Wang X.J."/>
            <person name="Zhu J.G."/>
            <person name="Ruan X.D."/>
            <person name="Zhao L."/>
            <person name="Wei J.T."/>
            <person name="Ye R.Z."/>
            <person name="Que T.C."/>
            <person name="Du C.H."/>
            <person name="Zhou Y.H."/>
            <person name="Cheng J.X."/>
            <person name="Dai P.F."/>
            <person name="Guo W.B."/>
            <person name="Han X.H."/>
            <person name="Huang E.J."/>
            <person name="Li L.F."/>
            <person name="Wei W."/>
            <person name="Gao Y.C."/>
            <person name="Liu J.Z."/>
            <person name="Shao H.Z."/>
            <person name="Wang X."/>
            <person name="Wang C.C."/>
            <person name="Yang T.C."/>
            <person name="Huo Q.B."/>
            <person name="Li W."/>
            <person name="Chen H.Y."/>
            <person name="Chen S.E."/>
            <person name="Zhou L.G."/>
            <person name="Ni X.B."/>
            <person name="Tian J.H."/>
            <person name="Sheng Y."/>
            <person name="Liu T."/>
            <person name="Pan Y.S."/>
            <person name="Xia L.Y."/>
            <person name="Li J."/>
            <person name="Zhao F."/>
            <person name="Cao W.C."/>
        </authorList>
    </citation>
    <scope>NUCLEOTIDE SEQUENCE</scope>
    <source>
        <strain evidence="2">Rmic-2018</strain>
    </source>
</reference>
<dbReference type="InterPro" id="IPR029526">
    <property type="entry name" value="PGBD"/>
</dbReference>
<gene>
    <name evidence="2" type="ORF">HPB51_007014</name>
</gene>
<keyword evidence="3" id="KW-1185">Reference proteome</keyword>
<feature type="domain" description="PiggyBac transposable element-derived protein" evidence="1">
    <location>
        <begin position="11"/>
        <end position="68"/>
    </location>
</feature>